<sequence length="925" mass="99548">MFLTQAYHTHVQRMCADYLWYHRDEDISCIIEMVALSRIYKLEFYVYHTPGMPPLNVTDSGNIHEVLLVCSENAHYDLVHSRTYIQDLAVCQSVLYEMLYKRVFKLDTEVEEAVNFIRLQKKTNREYTGSPDGVDCNGRTVSPHDISQKCLGAGAEKELCCQLQQVTERAIPPLPYRIAKALDPAVYRNVELDIVQEEKRELRLKLQSQGLYKVFSPGDKCEVQLEQDSDTVYHAHVQEISEPNGQVVVFIVELGEKRTVPLSSLRPLALPVNKNDQDLAGLPIAEIATLTFSTGKRGRRRKVSGVMPGAAEFQPPNNTVRSPRIPTGRRLPEPPLGAVSGPPTAVDCMGMVEGVDTGAGLGYCMVTSSMPMVSANQMAPLASSPGTGAGPGVVYTVPAIVPVPYVNSIGQINPTWAPSQDPNGKDLPFSDINTLRYFFNLGLEYYRIMSSMHQQQQIPYSPSSPLPQMMPNGMPASHMIALEQGQSFTSPDPPRHESKSTISTQRTHSAGKHTPGKSSARDKSAGQEGGSKGENMELSSDMSDSGCASCGEGGLGGEEDADQQMELASSRTDEDAGSTQGEEVSEKSVRVKGKRKYYMYGPHKLIKPIKDIPPRFQMMLAENSAAKARCEGQPIYMQMSPTDMAIFEQDDGSSGLNADAQCFYPTQPYETVMVEDTGMCTYGSTAVAYSTPSTQPPPMLVPPPPIVQPGSGQGPVGVVYSCTPHSSAPILAQSIYTRPLPTTSVPAPRPGDGKAASVGSNTSSVNPCTTGKGPANSAGEKWQEEFARPASASARLHGKGADMSSTQHASVSGLPAMSQAPPFPASSSMPPPPSVPPMRVGAAPNSSSCAGGGKQCFYVYPSHSAGYTSMPTTPSQGQGPTHNLNPGQVVYVMNPQGYPGPPCTAYQPTMMATPTHMPCPPVAVQ</sequence>
<proteinExistence type="predicted"/>
<feature type="compositionally biased region" description="Polar residues" evidence="1">
    <location>
        <begin position="758"/>
        <end position="769"/>
    </location>
</feature>
<dbReference type="InterPro" id="IPR002999">
    <property type="entry name" value="Tudor"/>
</dbReference>
<dbReference type="SUPFAM" id="SSF63748">
    <property type="entry name" value="Tudor/PWWP/MBT"/>
    <property type="match status" value="1"/>
</dbReference>
<dbReference type="PROSITE" id="PS50304">
    <property type="entry name" value="TUDOR"/>
    <property type="match status" value="1"/>
</dbReference>
<gene>
    <name evidence="3" type="ORF">BaRGS_00010077</name>
</gene>
<evidence type="ECO:0000313" key="3">
    <source>
        <dbReference type="EMBL" id="KAK7498700.1"/>
    </source>
</evidence>
<evidence type="ECO:0000313" key="4">
    <source>
        <dbReference type="Proteomes" id="UP001519460"/>
    </source>
</evidence>
<accession>A0ABD0LH31</accession>
<organism evidence="3 4">
    <name type="scientific">Batillaria attramentaria</name>
    <dbReference type="NCBI Taxonomy" id="370345"/>
    <lineage>
        <taxon>Eukaryota</taxon>
        <taxon>Metazoa</taxon>
        <taxon>Spiralia</taxon>
        <taxon>Lophotrochozoa</taxon>
        <taxon>Mollusca</taxon>
        <taxon>Gastropoda</taxon>
        <taxon>Caenogastropoda</taxon>
        <taxon>Sorbeoconcha</taxon>
        <taxon>Cerithioidea</taxon>
        <taxon>Batillariidae</taxon>
        <taxon>Batillaria</taxon>
    </lineage>
</organism>
<evidence type="ECO:0000256" key="1">
    <source>
        <dbReference type="SAM" id="MobiDB-lite"/>
    </source>
</evidence>
<keyword evidence="4" id="KW-1185">Reference proteome</keyword>
<comment type="caution">
    <text evidence="3">The sequence shown here is derived from an EMBL/GenBank/DDBJ whole genome shotgun (WGS) entry which is preliminary data.</text>
</comment>
<dbReference type="AlphaFoldDB" id="A0ABD0LH31"/>
<feature type="compositionally biased region" description="Pro residues" evidence="1">
    <location>
        <begin position="821"/>
        <end position="836"/>
    </location>
</feature>
<dbReference type="CDD" id="cd20380">
    <property type="entry name" value="Tudor_TDRD13-like"/>
    <property type="match status" value="1"/>
</dbReference>
<dbReference type="EMBL" id="JACVVK020000049">
    <property type="protein sequence ID" value="KAK7498700.1"/>
    <property type="molecule type" value="Genomic_DNA"/>
</dbReference>
<dbReference type="Proteomes" id="UP001519460">
    <property type="component" value="Unassembled WGS sequence"/>
</dbReference>
<feature type="region of interest" description="Disordered" evidence="1">
    <location>
        <begin position="308"/>
        <end position="338"/>
    </location>
</feature>
<protein>
    <recommendedName>
        <fullName evidence="2">Tudor domain-containing protein</fullName>
    </recommendedName>
</protein>
<reference evidence="3 4" key="1">
    <citation type="journal article" date="2023" name="Sci. Data">
        <title>Genome assembly of the Korean intertidal mud-creeper Batillaria attramentaria.</title>
        <authorList>
            <person name="Patra A.K."/>
            <person name="Ho P.T."/>
            <person name="Jun S."/>
            <person name="Lee S.J."/>
            <person name="Kim Y."/>
            <person name="Won Y.J."/>
        </authorList>
    </citation>
    <scope>NUCLEOTIDE SEQUENCE [LARGE SCALE GENOMIC DNA]</scope>
    <source>
        <strain evidence="3">Wonlab-2016</strain>
    </source>
</reference>
<dbReference type="Gene3D" id="2.30.30.140">
    <property type="match status" value="1"/>
</dbReference>
<dbReference type="SMART" id="SM00333">
    <property type="entry name" value="TUDOR"/>
    <property type="match status" value="1"/>
</dbReference>
<feature type="region of interest" description="Disordered" evidence="1">
    <location>
        <begin position="741"/>
        <end position="846"/>
    </location>
</feature>
<evidence type="ECO:0000259" key="2">
    <source>
        <dbReference type="PROSITE" id="PS50304"/>
    </source>
</evidence>
<feature type="region of interest" description="Disordered" evidence="1">
    <location>
        <begin position="486"/>
        <end position="588"/>
    </location>
</feature>
<name>A0ABD0LH31_9CAEN</name>
<feature type="domain" description="Tudor" evidence="2">
    <location>
        <begin position="214"/>
        <end position="275"/>
    </location>
</feature>
<dbReference type="InterPro" id="IPR049770">
    <property type="entry name" value="OTU_Tudor"/>
</dbReference>